<keyword evidence="2" id="KW-1185">Reference proteome</keyword>
<accession>A0A2T0JYW8</accession>
<sequence length="186" mass="19246">MPIARKAAALLMLTAVTGCTGRPDILDPPPSMAASGSYGTSPVARCTDAVNRVTEPGDGYRVVAGVVAVPGSDRMLEPAEQNSGDGPTRLFAKWGLLVHTGTTVDVSLLPGWDGRARINWGDATSEPATSVRIVSCGEEPGEGRWAVFTGGTWVIEPDCVPIRITTATGEVTVELSIGTPCSRPGG</sequence>
<evidence type="ECO:0000313" key="1">
    <source>
        <dbReference type="EMBL" id="PRX14735.1"/>
    </source>
</evidence>
<dbReference type="OrthoDB" id="3385710at2"/>
<dbReference type="PROSITE" id="PS51257">
    <property type="entry name" value="PROKAR_LIPOPROTEIN"/>
    <property type="match status" value="1"/>
</dbReference>
<dbReference type="Proteomes" id="UP000239415">
    <property type="component" value="Unassembled WGS sequence"/>
</dbReference>
<comment type="caution">
    <text evidence="1">The sequence shown here is derived from an EMBL/GenBank/DDBJ whole genome shotgun (WGS) entry which is preliminary data.</text>
</comment>
<name>A0A2T0JYW8_9ACTN</name>
<gene>
    <name evidence="1" type="ORF">CLV67_123121</name>
</gene>
<evidence type="ECO:0000313" key="2">
    <source>
        <dbReference type="Proteomes" id="UP000239415"/>
    </source>
</evidence>
<dbReference type="RefSeq" id="WP_106328490.1">
    <property type="nucleotide sequence ID" value="NZ_BOMO01000137.1"/>
</dbReference>
<proteinExistence type="predicted"/>
<organism evidence="1 2">
    <name type="scientific">Actinoplanes italicus</name>
    <dbReference type="NCBI Taxonomy" id="113567"/>
    <lineage>
        <taxon>Bacteria</taxon>
        <taxon>Bacillati</taxon>
        <taxon>Actinomycetota</taxon>
        <taxon>Actinomycetes</taxon>
        <taxon>Micromonosporales</taxon>
        <taxon>Micromonosporaceae</taxon>
        <taxon>Actinoplanes</taxon>
    </lineage>
</organism>
<protein>
    <submittedName>
        <fullName evidence="1">Uncharacterized protein</fullName>
    </submittedName>
</protein>
<dbReference type="EMBL" id="PVMZ01000023">
    <property type="protein sequence ID" value="PRX14735.1"/>
    <property type="molecule type" value="Genomic_DNA"/>
</dbReference>
<dbReference type="AlphaFoldDB" id="A0A2T0JYW8"/>
<reference evidence="1 2" key="1">
    <citation type="submission" date="2018-03" db="EMBL/GenBank/DDBJ databases">
        <title>Genomic Encyclopedia of Archaeal and Bacterial Type Strains, Phase II (KMG-II): from individual species to whole genera.</title>
        <authorList>
            <person name="Goeker M."/>
        </authorList>
    </citation>
    <scope>NUCLEOTIDE SEQUENCE [LARGE SCALE GENOMIC DNA]</scope>
    <source>
        <strain evidence="1 2">DSM 43146</strain>
    </source>
</reference>